<gene>
    <name evidence="10" type="ORF">B0T25DRAFT_350237</name>
</gene>
<dbReference type="Pfam" id="PF23561">
    <property type="entry name" value="zf-C2H2_15"/>
    <property type="match status" value="1"/>
</dbReference>
<dbReference type="GO" id="GO:0000981">
    <property type="term" value="F:DNA-binding transcription factor activity, RNA polymerase II-specific"/>
    <property type="evidence" value="ECO:0007669"/>
    <property type="project" value="TreeGrafter"/>
</dbReference>
<feature type="region of interest" description="Disordered" evidence="8">
    <location>
        <begin position="343"/>
        <end position="366"/>
    </location>
</feature>
<dbReference type="PROSITE" id="PS00028">
    <property type="entry name" value="ZINC_FINGER_C2H2_1"/>
    <property type="match status" value="1"/>
</dbReference>
<dbReference type="Proteomes" id="UP001275084">
    <property type="component" value="Unassembled WGS sequence"/>
</dbReference>
<dbReference type="InterPro" id="IPR043359">
    <property type="entry name" value="GLI-like"/>
</dbReference>
<dbReference type="PANTHER" id="PTHR45718">
    <property type="entry name" value="TRANSCRIPTIONAL ACTIVATOR CUBITUS INTERRUPTUS"/>
    <property type="match status" value="1"/>
</dbReference>
<dbReference type="PROSITE" id="PS50157">
    <property type="entry name" value="ZINC_FINGER_C2H2_2"/>
    <property type="match status" value="1"/>
</dbReference>
<feature type="compositionally biased region" description="Acidic residues" evidence="8">
    <location>
        <begin position="354"/>
        <end position="366"/>
    </location>
</feature>
<evidence type="ECO:0000256" key="5">
    <source>
        <dbReference type="ARBA" id="ARBA00022833"/>
    </source>
</evidence>
<dbReference type="EMBL" id="JAUIQD010000008">
    <property type="protein sequence ID" value="KAK3341687.1"/>
    <property type="molecule type" value="Genomic_DNA"/>
</dbReference>
<feature type="domain" description="C2H2-type" evidence="9">
    <location>
        <begin position="161"/>
        <end position="191"/>
    </location>
</feature>
<feature type="compositionally biased region" description="Basic and acidic residues" evidence="8">
    <location>
        <begin position="25"/>
        <end position="34"/>
    </location>
</feature>
<organism evidence="10 11">
    <name type="scientific">Lasiosphaeria hispida</name>
    <dbReference type="NCBI Taxonomy" id="260671"/>
    <lineage>
        <taxon>Eukaryota</taxon>
        <taxon>Fungi</taxon>
        <taxon>Dikarya</taxon>
        <taxon>Ascomycota</taxon>
        <taxon>Pezizomycotina</taxon>
        <taxon>Sordariomycetes</taxon>
        <taxon>Sordariomycetidae</taxon>
        <taxon>Sordariales</taxon>
        <taxon>Lasiosphaeriaceae</taxon>
        <taxon>Lasiosphaeria</taxon>
    </lineage>
</organism>
<dbReference type="GO" id="GO:0008270">
    <property type="term" value="F:zinc ion binding"/>
    <property type="evidence" value="ECO:0007669"/>
    <property type="project" value="UniProtKB-KW"/>
</dbReference>
<dbReference type="InterPro" id="IPR056436">
    <property type="entry name" value="Znf-C2H2_ZIC1-5/GLI1-3-like"/>
</dbReference>
<evidence type="ECO:0000259" key="9">
    <source>
        <dbReference type="PROSITE" id="PS50157"/>
    </source>
</evidence>
<evidence type="ECO:0000256" key="6">
    <source>
        <dbReference type="ARBA" id="ARBA00023242"/>
    </source>
</evidence>
<comment type="subcellular location">
    <subcellularLocation>
        <location evidence="1">Nucleus</location>
    </subcellularLocation>
</comment>
<dbReference type="SUPFAM" id="SSF57667">
    <property type="entry name" value="beta-beta-alpha zinc fingers"/>
    <property type="match status" value="1"/>
</dbReference>
<keyword evidence="11" id="KW-1185">Reference proteome</keyword>
<accession>A0AAJ0H7B4</accession>
<evidence type="ECO:0000313" key="11">
    <source>
        <dbReference type="Proteomes" id="UP001275084"/>
    </source>
</evidence>
<feature type="region of interest" description="Disordered" evidence="8">
    <location>
        <begin position="1"/>
        <end position="88"/>
    </location>
</feature>
<dbReference type="Gene3D" id="3.30.160.60">
    <property type="entry name" value="Classic Zinc Finger"/>
    <property type="match status" value="3"/>
</dbReference>
<dbReference type="InterPro" id="IPR036236">
    <property type="entry name" value="Znf_C2H2_sf"/>
</dbReference>
<feature type="region of interest" description="Disordered" evidence="8">
    <location>
        <begin position="187"/>
        <end position="212"/>
    </location>
</feature>
<dbReference type="GO" id="GO:0000978">
    <property type="term" value="F:RNA polymerase II cis-regulatory region sequence-specific DNA binding"/>
    <property type="evidence" value="ECO:0007669"/>
    <property type="project" value="TreeGrafter"/>
</dbReference>
<comment type="caution">
    <text evidence="10">The sequence shown here is derived from an EMBL/GenBank/DDBJ whole genome shotgun (WGS) entry which is preliminary data.</text>
</comment>
<evidence type="ECO:0000256" key="7">
    <source>
        <dbReference type="PROSITE-ProRule" id="PRU00042"/>
    </source>
</evidence>
<keyword evidence="2" id="KW-0479">Metal-binding</keyword>
<dbReference type="InterPro" id="IPR013087">
    <property type="entry name" value="Znf_C2H2_type"/>
</dbReference>
<evidence type="ECO:0000256" key="1">
    <source>
        <dbReference type="ARBA" id="ARBA00004123"/>
    </source>
</evidence>
<feature type="region of interest" description="Disordered" evidence="8">
    <location>
        <begin position="222"/>
        <end position="241"/>
    </location>
</feature>
<reference evidence="10" key="2">
    <citation type="submission" date="2023-06" db="EMBL/GenBank/DDBJ databases">
        <authorList>
            <consortium name="Lawrence Berkeley National Laboratory"/>
            <person name="Haridas S."/>
            <person name="Hensen N."/>
            <person name="Bonometti L."/>
            <person name="Westerberg I."/>
            <person name="Brannstrom I.O."/>
            <person name="Guillou S."/>
            <person name="Cros-Aarteil S."/>
            <person name="Calhoun S."/>
            <person name="Kuo A."/>
            <person name="Mondo S."/>
            <person name="Pangilinan J."/>
            <person name="Riley R."/>
            <person name="Labutti K."/>
            <person name="Andreopoulos B."/>
            <person name="Lipzen A."/>
            <person name="Chen C."/>
            <person name="Yanf M."/>
            <person name="Daum C."/>
            <person name="Ng V."/>
            <person name="Clum A."/>
            <person name="Steindorff A."/>
            <person name="Ohm R."/>
            <person name="Martin F."/>
            <person name="Silar P."/>
            <person name="Natvig D."/>
            <person name="Lalanne C."/>
            <person name="Gautier V."/>
            <person name="Ament-Velasquez S.L."/>
            <person name="Kruys A."/>
            <person name="Hutchinson M.I."/>
            <person name="Powell A.J."/>
            <person name="Barry K."/>
            <person name="Miller A.N."/>
            <person name="Grigoriev I.V."/>
            <person name="Debuchy R."/>
            <person name="Gladieux P."/>
            <person name="Thoren M.H."/>
            <person name="Johannesson H."/>
        </authorList>
    </citation>
    <scope>NUCLEOTIDE SEQUENCE</scope>
    <source>
        <strain evidence="10">CBS 955.72</strain>
    </source>
</reference>
<dbReference type="FunFam" id="3.30.160.60:FF:000201">
    <property type="entry name" value="C2H2 finger domain protein (Gli3)"/>
    <property type="match status" value="1"/>
</dbReference>
<evidence type="ECO:0000256" key="8">
    <source>
        <dbReference type="SAM" id="MobiDB-lite"/>
    </source>
</evidence>
<dbReference type="GO" id="GO:0005634">
    <property type="term" value="C:nucleus"/>
    <property type="evidence" value="ECO:0007669"/>
    <property type="project" value="UniProtKB-SubCell"/>
</dbReference>
<keyword evidence="6" id="KW-0539">Nucleus</keyword>
<proteinExistence type="predicted"/>
<protein>
    <recommendedName>
        <fullName evidence="9">C2H2-type domain-containing protein</fullName>
    </recommendedName>
</protein>
<dbReference type="FunFam" id="3.30.160.60:FF:000031">
    <property type="entry name" value="GLI family zinc finger 3"/>
    <property type="match status" value="1"/>
</dbReference>
<dbReference type="AlphaFoldDB" id="A0AAJ0H7B4"/>
<keyword evidence="4 7" id="KW-0863">Zinc-finger</keyword>
<reference evidence="10" key="1">
    <citation type="journal article" date="2023" name="Mol. Phylogenet. Evol.">
        <title>Genome-scale phylogeny and comparative genomics of the fungal order Sordariales.</title>
        <authorList>
            <person name="Hensen N."/>
            <person name="Bonometti L."/>
            <person name="Westerberg I."/>
            <person name="Brannstrom I.O."/>
            <person name="Guillou S."/>
            <person name="Cros-Aarteil S."/>
            <person name="Calhoun S."/>
            <person name="Haridas S."/>
            <person name="Kuo A."/>
            <person name="Mondo S."/>
            <person name="Pangilinan J."/>
            <person name="Riley R."/>
            <person name="LaButti K."/>
            <person name="Andreopoulos B."/>
            <person name="Lipzen A."/>
            <person name="Chen C."/>
            <person name="Yan M."/>
            <person name="Daum C."/>
            <person name="Ng V."/>
            <person name="Clum A."/>
            <person name="Steindorff A."/>
            <person name="Ohm R.A."/>
            <person name="Martin F."/>
            <person name="Silar P."/>
            <person name="Natvig D.O."/>
            <person name="Lalanne C."/>
            <person name="Gautier V."/>
            <person name="Ament-Velasquez S.L."/>
            <person name="Kruys A."/>
            <person name="Hutchinson M.I."/>
            <person name="Powell A.J."/>
            <person name="Barry K."/>
            <person name="Miller A.N."/>
            <person name="Grigoriev I.V."/>
            <person name="Debuchy R."/>
            <person name="Gladieux P."/>
            <person name="Hiltunen Thoren M."/>
            <person name="Johannesson H."/>
        </authorList>
    </citation>
    <scope>NUCLEOTIDE SEQUENCE</scope>
    <source>
        <strain evidence="10">CBS 955.72</strain>
    </source>
</reference>
<evidence type="ECO:0000256" key="3">
    <source>
        <dbReference type="ARBA" id="ARBA00022737"/>
    </source>
</evidence>
<name>A0AAJ0H7B4_9PEZI</name>
<keyword evidence="5" id="KW-0862">Zinc</keyword>
<evidence type="ECO:0000313" key="10">
    <source>
        <dbReference type="EMBL" id="KAK3341687.1"/>
    </source>
</evidence>
<evidence type="ECO:0000256" key="4">
    <source>
        <dbReference type="ARBA" id="ARBA00022771"/>
    </source>
</evidence>
<evidence type="ECO:0000256" key="2">
    <source>
        <dbReference type="ARBA" id="ARBA00022723"/>
    </source>
</evidence>
<sequence length="366" mass="40382">MGRADSPADDSPLSSMDTSDDEYDAPEHVEDGPPPKRQKLVGGSATPSAVVPEPEADTDALEGMSDVSSDTDGDIPSSPINARADEDDFQEQVTACAWEGCKGGDMKNMDKLVEHIHSDHIEGRQKKYTCEWQGCPRKSMPHASGYALKAHMRSHTREKPFYCYLPECDRAFTRSDALAKHMRTVHETEALRPSDPVPKSMQAAGGPTGKSGKFKIILKTQQSHAAGQDDTVDDGSAGDDSAADMFTPLTEDQGFSPKELHMPLSRLTQLCRLQVKWAQEEGEHLQNECKMWEELYKQEWLEKEVLLDQMVKSEQAWHERRGQVLAGIANVYVPNPVVLNGDDNDADASALDPANDDQMDIEVGDD</sequence>
<keyword evidence="3" id="KW-0677">Repeat</keyword>
<dbReference type="SMART" id="SM00355">
    <property type="entry name" value="ZnF_C2H2"/>
    <property type="match status" value="3"/>
</dbReference>
<dbReference type="PANTHER" id="PTHR45718:SF4">
    <property type="entry name" value="TRANSCRIPTIONAL ACTIVATOR CUBITUS INTERRUPTUS"/>
    <property type="match status" value="1"/>
</dbReference>